<dbReference type="PANTHER" id="PTHR20961">
    <property type="entry name" value="GLYCOSYLTRANSFERASE"/>
    <property type="match status" value="1"/>
</dbReference>
<dbReference type="OrthoDB" id="6326472at2759"/>
<keyword evidence="2" id="KW-0808">Transferase</keyword>
<sequence>MAEENGNLGFPDTDERHTDPGRDARLNWARTHLRIQDCQWQHVVFSDGVRFELYISGTEKYEESHIHSAHLLHILCRHIVCRPISPPMSGKGISTLHNVCIKDKKIVVYNSSATKNVKFRVDAHPIIVQSERYWDLSFTTETFKALNASWVFNAGFFIIPTYPDNLHHFWDDIFVNLFRTLKISGSLELNEPIHVVYRCDWRNRRGLPCNNVKKFSTLLQTANVADDDDWFGAIPSGTCYKNAVFGRWVGSYGIKSTSVVNHVMTKLGLSREECSQYTITFIKRSQRRILNMDKLVTVLKDAGYNNTKVVDFGGLPVREQMKVSMCSSVLIGISGAGLQWAIAMKPGSTVVEIAWPKYHWGVYYANTFKDYDVQHVAVVTTDVHLNWTSYEDQVRDGVKVSDKERERLSSKGPLKRPRDNHWKWADVIVDPAKLLEALKGK</sequence>
<dbReference type="InterPro" id="IPR049625">
    <property type="entry name" value="Glyco_transf_61_cat"/>
</dbReference>
<evidence type="ECO:0000313" key="7">
    <source>
        <dbReference type="EnsemblMetazoa" id="CapteP211181"/>
    </source>
</evidence>
<dbReference type="AlphaFoldDB" id="R7UA47"/>
<dbReference type="Proteomes" id="UP000014760">
    <property type="component" value="Unassembled WGS sequence"/>
</dbReference>
<dbReference type="EnsemblMetazoa" id="CapteT211181">
    <property type="protein sequence ID" value="CapteP211181"/>
    <property type="gene ID" value="CapteG211181"/>
</dbReference>
<feature type="compositionally biased region" description="Basic and acidic residues" evidence="4">
    <location>
        <begin position="13"/>
        <end position="22"/>
    </location>
</feature>
<protein>
    <recommendedName>
        <fullName evidence="5">Glycosyltransferase 61 catalytic domain-containing protein</fullName>
    </recommendedName>
</protein>
<evidence type="ECO:0000256" key="1">
    <source>
        <dbReference type="ARBA" id="ARBA00022676"/>
    </source>
</evidence>
<name>R7UA47_CAPTE</name>
<evidence type="ECO:0000256" key="2">
    <source>
        <dbReference type="ARBA" id="ARBA00022679"/>
    </source>
</evidence>
<keyword evidence="8" id="KW-1185">Reference proteome</keyword>
<evidence type="ECO:0000259" key="5">
    <source>
        <dbReference type="Pfam" id="PF04577"/>
    </source>
</evidence>
<gene>
    <name evidence="6" type="ORF">CAPTEDRAFT_211181</name>
</gene>
<keyword evidence="1" id="KW-0328">Glycosyltransferase</keyword>
<organism evidence="6">
    <name type="scientific">Capitella teleta</name>
    <name type="common">Polychaete worm</name>
    <dbReference type="NCBI Taxonomy" id="283909"/>
    <lineage>
        <taxon>Eukaryota</taxon>
        <taxon>Metazoa</taxon>
        <taxon>Spiralia</taxon>
        <taxon>Lophotrochozoa</taxon>
        <taxon>Annelida</taxon>
        <taxon>Polychaeta</taxon>
        <taxon>Sedentaria</taxon>
        <taxon>Scolecida</taxon>
        <taxon>Capitellidae</taxon>
        <taxon>Capitella</taxon>
    </lineage>
</organism>
<dbReference type="HOGENOM" id="CLU_621499_0_0_1"/>
<dbReference type="PANTHER" id="PTHR20961:SF124">
    <property type="entry name" value="GLYCOSYLTRANSFERASE"/>
    <property type="match status" value="1"/>
</dbReference>
<reference evidence="6 8" key="2">
    <citation type="journal article" date="2013" name="Nature">
        <title>Insights into bilaterian evolution from three spiralian genomes.</title>
        <authorList>
            <person name="Simakov O."/>
            <person name="Marletaz F."/>
            <person name="Cho S.J."/>
            <person name="Edsinger-Gonzales E."/>
            <person name="Havlak P."/>
            <person name="Hellsten U."/>
            <person name="Kuo D.H."/>
            <person name="Larsson T."/>
            <person name="Lv J."/>
            <person name="Arendt D."/>
            <person name="Savage R."/>
            <person name="Osoegawa K."/>
            <person name="de Jong P."/>
            <person name="Grimwood J."/>
            <person name="Chapman J.A."/>
            <person name="Shapiro H."/>
            <person name="Aerts A."/>
            <person name="Otillar R.P."/>
            <person name="Terry A.Y."/>
            <person name="Boore J.L."/>
            <person name="Grigoriev I.V."/>
            <person name="Lindberg D.R."/>
            <person name="Seaver E.C."/>
            <person name="Weisblat D.A."/>
            <person name="Putnam N.H."/>
            <person name="Rokhsar D.S."/>
        </authorList>
    </citation>
    <scope>NUCLEOTIDE SEQUENCE</scope>
    <source>
        <strain evidence="6 8">I ESC-2004</strain>
    </source>
</reference>
<reference evidence="8" key="1">
    <citation type="submission" date="2012-12" db="EMBL/GenBank/DDBJ databases">
        <authorList>
            <person name="Hellsten U."/>
            <person name="Grimwood J."/>
            <person name="Chapman J.A."/>
            <person name="Shapiro H."/>
            <person name="Aerts A."/>
            <person name="Otillar R.P."/>
            <person name="Terry A.Y."/>
            <person name="Boore J.L."/>
            <person name="Simakov O."/>
            <person name="Marletaz F."/>
            <person name="Cho S.-J."/>
            <person name="Edsinger-Gonzales E."/>
            <person name="Havlak P."/>
            <person name="Kuo D.-H."/>
            <person name="Larsson T."/>
            <person name="Lv J."/>
            <person name="Arendt D."/>
            <person name="Savage R."/>
            <person name="Osoegawa K."/>
            <person name="de Jong P."/>
            <person name="Lindberg D.R."/>
            <person name="Seaver E.C."/>
            <person name="Weisblat D.A."/>
            <person name="Putnam N.H."/>
            <person name="Grigoriev I.V."/>
            <person name="Rokhsar D.S."/>
        </authorList>
    </citation>
    <scope>NUCLEOTIDE SEQUENCE</scope>
    <source>
        <strain evidence="8">I ESC-2004</strain>
    </source>
</reference>
<evidence type="ECO:0000313" key="6">
    <source>
        <dbReference type="EMBL" id="ELU03240.1"/>
    </source>
</evidence>
<keyword evidence="3" id="KW-0325">Glycoprotein</keyword>
<evidence type="ECO:0000256" key="4">
    <source>
        <dbReference type="SAM" id="MobiDB-lite"/>
    </source>
</evidence>
<dbReference type="GO" id="GO:0016757">
    <property type="term" value="F:glycosyltransferase activity"/>
    <property type="evidence" value="ECO:0007669"/>
    <property type="project" value="UniProtKB-KW"/>
</dbReference>
<feature type="region of interest" description="Disordered" evidence="4">
    <location>
        <begin position="1"/>
        <end position="22"/>
    </location>
</feature>
<dbReference type="EMBL" id="AMQN01008546">
    <property type="status" value="NOT_ANNOTATED_CDS"/>
    <property type="molecule type" value="Genomic_DNA"/>
</dbReference>
<dbReference type="InterPro" id="IPR007657">
    <property type="entry name" value="Glycosyltransferase_61"/>
</dbReference>
<accession>R7UA47</accession>
<evidence type="ECO:0000313" key="8">
    <source>
        <dbReference type="Proteomes" id="UP000014760"/>
    </source>
</evidence>
<reference evidence="7" key="3">
    <citation type="submission" date="2015-06" db="UniProtKB">
        <authorList>
            <consortium name="EnsemblMetazoa"/>
        </authorList>
    </citation>
    <scope>IDENTIFICATION</scope>
</reference>
<feature type="domain" description="Glycosyltransferase 61 catalytic" evidence="5">
    <location>
        <begin position="267"/>
        <end position="351"/>
    </location>
</feature>
<dbReference type="Pfam" id="PF04577">
    <property type="entry name" value="Glyco_transf_61"/>
    <property type="match status" value="1"/>
</dbReference>
<dbReference type="EMBL" id="KB303371">
    <property type="protein sequence ID" value="ELU03240.1"/>
    <property type="molecule type" value="Genomic_DNA"/>
</dbReference>
<proteinExistence type="predicted"/>
<evidence type="ECO:0000256" key="3">
    <source>
        <dbReference type="ARBA" id="ARBA00023180"/>
    </source>
</evidence>